<dbReference type="EMBL" id="FUEG01000010">
    <property type="protein sequence ID" value="SJL09160.1"/>
    <property type="molecule type" value="Genomic_DNA"/>
</dbReference>
<feature type="region of interest" description="Disordered" evidence="1">
    <location>
        <begin position="1"/>
        <end position="97"/>
    </location>
</feature>
<evidence type="ECO:0000313" key="3">
    <source>
        <dbReference type="Proteomes" id="UP000219338"/>
    </source>
</evidence>
<feature type="compositionally biased region" description="Basic and acidic residues" evidence="1">
    <location>
        <begin position="258"/>
        <end position="269"/>
    </location>
</feature>
<dbReference type="Proteomes" id="UP000219338">
    <property type="component" value="Unassembled WGS sequence"/>
</dbReference>
<keyword evidence="3" id="KW-1185">Reference proteome</keyword>
<organism evidence="2 3">
    <name type="scientific">Armillaria ostoyae</name>
    <name type="common">Armillaria root rot fungus</name>
    <dbReference type="NCBI Taxonomy" id="47428"/>
    <lineage>
        <taxon>Eukaryota</taxon>
        <taxon>Fungi</taxon>
        <taxon>Dikarya</taxon>
        <taxon>Basidiomycota</taxon>
        <taxon>Agaricomycotina</taxon>
        <taxon>Agaricomycetes</taxon>
        <taxon>Agaricomycetidae</taxon>
        <taxon>Agaricales</taxon>
        <taxon>Marasmiineae</taxon>
        <taxon>Physalacriaceae</taxon>
        <taxon>Armillaria</taxon>
    </lineage>
</organism>
<protein>
    <submittedName>
        <fullName evidence="2">Uncharacterized protein</fullName>
    </submittedName>
</protein>
<sequence>MESSPPRPDPLKRRHSSAQPNLGGPSCKSTITKAPMLVERSEPEEELPARKVGRSKKASETAGASSRRVSHAEDSGWEDNNVFQSGTESSSPMHPSPPLPKWSLYHHRCLPWDQAVYNDHLPNPGLNPNYHPSYQQDRAYWYQGSLPPDELIEETIPDDHEGISEAVVTIDDGTDLEVNEETNASEDVPASAPKGRLHAGRSSTPWTSTAVDVAGENPSSTVKSVCEWVTDDVDARGGAGIAAERFGANEGGNGSDDAMDRSNETEMMF</sequence>
<name>A0A284RK88_ARMOS</name>
<evidence type="ECO:0000313" key="2">
    <source>
        <dbReference type="EMBL" id="SJL09160.1"/>
    </source>
</evidence>
<dbReference type="OrthoDB" id="5376590at2759"/>
<proteinExistence type="predicted"/>
<gene>
    <name evidence="2" type="ORF">ARMOST_12536</name>
</gene>
<dbReference type="STRING" id="47428.A0A284RK88"/>
<dbReference type="AlphaFoldDB" id="A0A284RK88"/>
<feature type="compositionally biased region" description="Polar residues" evidence="1">
    <location>
        <begin position="201"/>
        <end position="210"/>
    </location>
</feature>
<evidence type="ECO:0000256" key="1">
    <source>
        <dbReference type="SAM" id="MobiDB-lite"/>
    </source>
</evidence>
<feature type="region of interest" description="Disordered" evidence="1">
    <location>
        <begin position="180"/>
        <end position="217"/>
    </location>
</feature>
<accession>A0A284RK88</accession>
<reference evidence="3" key="1">
    <citation type="journal article" date="2017" name="Nat. Ecol. Evol.">
        <title>Genome expansion and lineage-specific genetic innovations in the forest pathogenic fungi Armillaria.</title>
        <authorList>
            <person name="Sipos G."/>
            <person name="Prasanna A.N."/>
            <person name="Walter M.C."/>
            <person name="O'Connor E."/>
            <person name="Balint B."/>
            <person name="Krizsan K."/>
            <person name="Kiss B."/>
            <person name="Hess J."/>
            <person name="Varga T."/>
            <person name="Slot J."/>
            <person name="Riley R."/>
            <person name="Boka B."/>
            <person name="Rigling D."/>
            <person name="Barry K."/>
            <person name="Lee J."/>
            <person name="Mihaltcheva S."/>
            <person name="LaButti K."/>
            <person name="Lipzen A."/>
            <person name="Waldron R."/>
            <person name="Moloney N.M."/>
            <person name="Sperisen C."/>
            <person name="Kredics L."/>
            <person name="Vagvoelgyi C."/>
            <person name="Patrignani A."/>
            <person name="Fitzpatrick D."/>
            <person name="Nagy I."/>
            <person name="Doyle S."/>
            <person name="Anderson J.B."/>
            <person name="Grigoriev I.V."/>
            <person name="Gueldener U."/>
            <person name="Muensterkoetter M."/>
            <person name="Nagy L.G."/>
        </authorList>
    </citation>
    <scope>NUCLEOTIDE SEQUENCE [LARGE SCALE GENOMIC DNA]</scope>
    <source>
        <strain evidence="3">C18/9</strain>
    </source>
</reference>
<feature type="region of interest" description="Disordered" evidence="1">
    <location>
        <begin position="245"/>
        <end position="269"/>
    </location>
</feature>